<dbReference type="PROSITE" id="PS50158">
    <property type="entry name" value="ZF_CCHC"/>
    <property type="match status" value="1"/>
</dbReference>
<dbReference type="SUPFAM" id="SSF57756">
    <property type="entry name" value="Retrovirus zinc finger-like domains"/>
    <property type="match status" value="1"/>
</dbReference>
<evidence type="ECO:0000259" key="2">
    <source>
        <dbReference type="PROSITE" id="PS50158"/>
    </source>
</evidence>
<dbReference type="GO" id="GO:0003676">
    <property type="term" value="F:nucleic acid binding"/>
    <property type="evidence" value="ECO:0007669"/>
    <property type="project" value="InterPro"/>
</dbReference>
<dbReference type="InterPro" id="IPR001878">
    <property type="entry name" value="Znf_CCHC"/>
</dbReference>
<dbReference type="Gramene" id="evm.model.07.652">
    <property type="protein sequence ID" value="cds.evm.model.07.652"/>
    <property type="gene ID" value="evm.TU.07.652"/>
</dbReference>
<accession>A0A803Q5W3</accession>
<proteinExistence type="predicted"/>
<protein>
    <recommendedName>
        <fullName evidence="2">CCHC-type domain-containing protein</fullName>
    </recommendedName>
</protein>
<dbReference type="Pfam" id="PF14223">
    <property type="entry name" value="Retrotran_gag_2"/>
    <property type="match status" value="1"/>
</dbReference>
<evidence type="ECO:0000256" key="1">
    <source>
        <dbReference type="PROSITE-ProRule" id="PRU00047"/>
    </source>
</evidence>
<reference evidence="3" key="2">
    <citation type="submission" date="2021-03" db="UniProtKB">
        <authorList>
            <consortium name="EnsemblPlants"/>
        </authorList>
    </citation>
    <scope>IDENTIFICATION</scope>
</reference>
<keyword evidence="1" id="KW-0479">Metal-binding</keyword>
<dbReference type="GO" id="GO:0008270">
    <property type="term" value="F:zinc ion binding"/>
    <property type="evidence" value="ECO:0007669"/>
    <property type="project" value="UniProtKB-KW"/>
</dbReference>
<dbReference type="EnsemblPlants" id="evm.model.07.652">
    <property type="protein sequence ID" value="cds.evm.model.07.652"/>
    <property type="gene ID" value="evm.TU.07.652"/>
</dbReference>
<dbReference type="InterPro" id="IPR036875">
    <property type="entry name" value="Znf_CCHC_sf"/>
</dbReference>
<evidence type="ECO:0000313" key="4">
    <source>
        <dbReference type="Proteomes" id="UP000596661"/>
    </source>
</evidence>
<dbReference type="AlphaFoldDB" id="A0A803Q5W3"/>
<organism evidence="3 4">
    <name type="scientific">Cannabis sativa</name>
    <name type="common">Hemp</name>
    <name type="synonym">Marijuana</name>
    <dbReference type="NCBI Taxonomy" id="3483"/>
    <lineage>
        <taxon>Eukaryota</taxon>
        <taxon>Viridiplantae</taxon>
        <taxon>Streptophyta</taxon>
        <taxon>Embryophyta</taxon>
        <taxon>Tracheophyta</taxon>
        <taxon>Spermatophyta</taxon>
        <taxon>Magnoliopsida</taxon>
        <taxon>eudicotyledons</taxon>
        <taxon>Gunneridae</taxon>
        <taxon>Pentapetalae</taxon>
        <taxon>rosids</taxon>
        <taxon>fabids</taxon>
        <taxon>Rosales</taxon>
        <taxon>Cannabaceae</taxon>
        <taxon>Cannabis</taxon>
    </lineage>
</organism>
<dbReference type="PANTHER" id="PTHR47481:SF28">
    <property type="entry name" value="RETROTRANSPOSON COPIA-LIKE N-TERMINAL DOMAIN-CONTAINING PROTEIN"/>
    <property type="match status" value="1"/>
</dbReference>
<dbReference type="Proteomes" id="UP000596661">
    <property type="component" value="Chromosome 7"/>
</dbReference>
<name>A0A803Q5W3_CANSA</name>
<dbReference type="OMA" id="CHNIGHI"/>
<keyword evidence="1" id="KW-0863">Zinc-finger</keyword>
<keyword evidence="4" id="KW-1185">Reference proteome</keyword>
<keyword evidence="1" id="KW-0862">Zinc</keyword>
<dbReference type="EMBL" id="UZAU01000640">
    <property type="status" value="NOT_ANNOTATED_CDS"/>
    <property type="molecule type" value="Genomic_DNA"/>
</dbReference>
<sequence>MRSLILPSIGAHGLEGILLGTTPRPPATNPTTQLPNLAFEYWNQCDALIMSWLMNSLSEAIIGHVLHCQSAAQLWHTFSIPFATQSKARELQLRFQIQTTKKGSLSADEYILKMKNLAESLSEARYRLLDQELAIIKKCELNKIICPLLIFHKPILLKFKTGDHPMAGDGRGRGNRPVCQICGKIGHLAYKCYHKYDTEPANLTNPVSNNNNPQILLSHSTPSTDDNGWPDISFTVNQLSQLLKAPTSEHWKYTSGYCVFLGNNLINWCSHKQTVVAHSSTESEYRAIALATAELIWLQSLFTELGLPTPLLQFFGVTISEPHVLHPIQSSTPGPSILKSIFISLEIVIADQLNVRHVST</sequence>
<feature type="domain" description="CCHC-type" evidence="2">
    <location>
        <begin position="179"/>
        <end position="192"/>
    </location>
</feature>
<reference evidence="3" key="1">
    <citation type="submission" date="2018-11" db="EMBL/GenBank/DDBJ databases">
        <authorList>
            <person name="Grassa J C."/>
        </authorList>
    </citation>
    <scope>NUCLEOTIDE SEQUENCE [LARGE SCALE GENOMIC DNA]</scope>
</reference>
<evidence type="ECO:0000313" key="3">
    <source>
        <dbReference type="EnsemblPlants" id="cds.evm.model.07.652"/>
    </source>
</evidence>
<dbReference type="PANTHER" id="PTHR47481">
    <property type="match status" value="1"/>
</dbReference>
<dbReference type="CDD" id="cd09272">
    <property type="entry name" value="RNase_HI_RT_Ty1"/>
    <property type="match status" value="1"/>
</dbReference>